<keyword evidence="7" id="KW-0067">ATP-binding</keyword>
<feature type="transmembrane region" description="Helical" evidence="13">
    <location>
        <begin position="132"/>
        <end position="157"/>
    </location>
</feature>
<dbReference type="GO" id="GO:0005743">
    <property type="term" value="C:mitochondrial inner membrane"/>
    <property type="evidence" value="ECO:0007669"/>
    <property type="project" value="TreeGrafter"/>
</dbReference>
<feature type="domain" description="ABC transporter" evidence="14">
    <location>
        <begin position="412"/>
        <end position="641"/>
    </location>
</feature>
<comment type="similarity">
    <text evidence="2">Belongs to the ABC transporter superfamily. ABCB family. Multidrug resistance exporter (TC 3.A.1.201) subfamily.</text>
</comment>
<dbReference type="PROSITE" id="PS50929">
    <property type="entry name" value="ABC_TM1F"/>
    <property type="match status" value="2"/>
</dbReference>
<dbReference type="PANTHER" id="PTHR43394:SF27">
    <property type="entry name" value="ATP-DEPENDENT TRANSLOCASE ABCB1-LIKE"/>
    <property type="match status" value="1"/>
</dbReference>
<keyword evidence="9 13" id="KW-1133">Transmembrane helix</keyword>
<keyword evidence="8" id="KW-1278">Translocase</keyword>
<dbReference type="InterPro" id="IPR027417">
    <property type="entry name" value="P-loop_NTPase"/>
</dbReference>
<evidence type="ECO:0000256" key="13">
    <source>
        <dbReference type="SAM" id="Phobius"/>
    </source>
</evidence>
<dbReference type="Gene3D" id="1.20.1560.10">
    <property type="entry name" value="ABC transporter type 1, transmembrane domain"/>
    <property type="match status" value="1"/>
</dbReference>
<feature type="transmembrane region" description="Helical" evidence="13">
    <location>
        <begin position="318"/>
        <end position="339"/>
    </location>
</feature>
<feature type="transmembrane region" description="Helical" evidence="13">
    <location>
        <begin position="729"/>
        <end position="753"/>
    </location>
</feature>
<evidence type="ECO:0000256" key="8">
    <source>
        <dbReference type="ARBA" id="ARBA00022967"/>
    </source>
</evidence>
<dbReference type="InterPro" id="IPR003439">
    <property type="entry name" value="ABC_transporter-like_ATP-bd"/>
</dbReference>
<dbReference type="FunFam" id="3.40.50.300:FF:000479">
    <property type="entry name" value="Multidrug resistance protein 1A"/>
    <property type="match status" value="1"/>
</dbReference>
<feature type="transmembrane region" description="Helical" evidence="13">
    <location>
        <begin position="878"/>
        <end position="898"/>
    </location>
</feature>
<organism evidence="16 17">
    <name type="scientific">Mytilus coruscus</name>
    <name type="common">Sea mussel</name>
    <dbReference type="NCBI Taxonomy" id="42192"/>
    <lineage>
        <taxon>Eukaryota</taxon>
        <taxon>Metazoa</taxon>
        <taxon>Spiralia</taxon>
        <taxon>Lophotrochozoa</taxon>
        <taxon>Mollusca</taxon>
        <taxon>Bivalvia</taxon>
        <taxon>Autobranchia</taxon>
        <taxon>Pteriomorphia</taxon>
        <taxon>Mytilida</taxon>
        <taxon>Mytiloidea</taxon>
        <taxon>Mytilidae</taxon>
        <taxon>Mytilinae</taxon>
        <taxon>Mytilus</taxon>
    </lineage>
</organism>
<feature type="domain" description="ABC transporter" evidence="14">
    <location>
        <begin position="1054"/>
        <end position="1292"/>
    </location>
</feature>
<evidence type="ECO:0000256" key="2">
    <source>
        <dbReference type="ARBA" id="ARBA00007577"/>
    </source>
</evidence>
<evidence type="ECO:0000256" key="10">
    <source>
        <dbReference type="ARBA" id="ARBA00023136"/>
    </source>
</evidence>
<keyword evidence="5" id="KW-0677">Repeat</keyword>
<dbReference type="CDD" id="cd18577">
    <property type="entry name" value="ABC_6TM_Pgp_ABCB1_D1_like"/>
    <property type="match status" value="1"/>
</dbReference>
<feature type="transmembrane region" description="Helical" evidence="13">
    <location>
        <begin position="208"/>
        <end position="228"/>
    </location>
</feature>
<dbReference type="EMBL" id="CACVKT020002888">
    <property type="protein sequence ID" value="CAC5380494.1"/>
    <property type="molecule type" value="Genomic_DNA"/>
</dbReference>
<dbReference type="GO" id="GO:0005524">
    <property type="term" value="F:ATP binding"/>
    <property type="evidence" value="ECO:0007669"/>
    <property type="project" value="UniProtKB-KW"/>
</dbReference>
<evidence type="ECO:0000313" key="16">
    <source>
        <dbReference type="EMBL" id="CAC5380494.1"/>
    </source>
</evidence>
<dbReference type="InterPro" id="IPR017871">
    <property type="entry name" value="ABC_transporter-like_CS"/>
</dbReference>
<evidence type="ECO:0000256" key="7">
    <source>
        <dbReference type="ARBA" id="ARBA00022840"/>
    </source>
</evidence>
<evidence type="ECO:0000256" key="12">
    <source>
        <dbReference type="SAM" id="MobiDB-lite"/>
    </source>
</evidence>
<feature type="transmembrane region" description="Helical" evidence="13">
    <location>
        <begin position="773"/>
        <end position="799"/>
    </location>
</feature>
<dbReference type="InterPro" id="IPR039421">
    <property type="entry name" value="Type_1_exporter"/>
</dbReference>
<evidence type="ECO:0000313" key="17">
    <source>
        <dbReference type="Proteomes" id="UP000507470"/>
    </source>
</evidence>
<feature type="transmembrane region" description="Helical" evidence="13">
    <location>
        <begin position="959"/>
        <end position="978"/>
    </location>
</feature>
<comment type="subcellular location">
    <subcellularLocation>
        <location evidence="1">Membrane</location>
        <topology evidence="1">Multi-pass membrane protein</topology>
    </subcellularLocation>
</comment>
<feature type="domain" description="ABC transmembrane type-1" evidence="15">
    <location>
        <begin position="66"/>
        <end position="377"/>
    </location>
</feature>
<evidence type="ECO:0000256" key="11">
    <source>
        <dbReference type="ARBA" id="ARBA00023180"/>
    </source>
</evidence>
<dbReference type="CDD" id="cd18578">
    <property type="entry name" value="ABC_6TM_Pgp_ABCB1_D2_like"/>
    <property type="match status" value="1"/>
</dbReference>
<dbReference type="Proteomes" id="UP000507470">
    <property type="component" value="Unassembled WGS sequence"/>
</dbReference>
<dbReference type="FunFam" id="1.20.1560.10:FF:000018">
    <property type="entry name" value="ATP-binding cassette subfamily B member 11"/>
    <property type="match status" value="1"/>
</dbReference>
<feature type="domain" description="ABC transmembrane type-1" evidence="15">
    <location>
        <begin position="733"/>
        <end position="1019"/>
    </location>
</feature>
<feature type="region of interest" description="Disordered" evidence="12">
    <location>
        <begin position="690"/>
        <end position="710"/>
    </location>
</feature>
<dbReference type="FunFam" id="1.20.1560.10:FF:000009">
    <property type="entry name" value="ABC transporter B family member 1"/>
    <property type="match status" value="1"/>
</dbReference>
<feature type="transmembrane region" description="Helical" evidence="13">
    <location>
        <begin position="62"/>
        <end position="86"/>
    </location>
</feature>
<keyword evidence="10 13" id="KW-0472">Membrane</keyword>
<dbReference type="GO" id="GO:0016887">
    <property type="term" value="F:ATP hydrolysis activity"/>
    <property type="evidence" value="ECO:0007669"/>
    <property type="project" value="InterPro"/>
</dbReference>
<dbReference type="PROSITE" id="PS00211">
    <property type="entry name" value="ABC_TRANSPORTER_1"/>
    <property type="match status" value="2"/>
</dbReference>
<evidence type="ECO:0000259" key="14">
    <source>
        <dbReference type="PROSITE" id="PS50893"/>
    </source>
</evidence>
<keyword evidence="17" id="KW-1185">Reference proteome</keyword>
<feature type="transmembrane region" description="Helical" evidence="13">
    <location>
        <begin position="990"/>
        <end position="1008"/>
    </location>
</feature>
<dbReference type="Pfam" id="PF00005">
    <property type="entry name" value="ABC_tran"/>
    <property type="match status" value="2"/>
</dbReference>
<evidence type="ECO:0000256" key="6">
    <source>
        <dbReference type="ARBA" id="ARBA00022741"/>
    </source>
</evidence>
<dbReference type="SMART" id="SM00382">
    <property type="entry name" value="AAA"/>
    <property type="match status" value="2"/>
</dbReference>
<sequence length="1296" mass="143203">MTSSSTTQEVIVHVNGNVNEKSNGISNGVHYSETRTEGTVVTDNKPTLGIFGLFKYAGNIDIVILLLGTLFAMGLGTCMPLNLLVYGKVANALIQYTNYINLQAIQNKTSMTYQKIAALEEYSDVYGIAKDYAFWFSMIGVGAIITGFLAVTLWTLAAERQMKTIRQLFFKSVMRQEIGWFDTHESGELSTRFSEDMHVILDGMGDKVATMIQWVTTFIAAFIIAFISGWKLSLASVAFCPVLVVVGAFMTRWLQTISRKEAQSYASAGAVAEEVFLSIRTVMAFNGQTKECERYNENLKDANSQAIRKGIVTGLGQSVFWFFVYSAFAVAFWYGIYLIRSGEAGFEAGETLTIFMGVMIGSMSLGQAFPTLEVIGNARGAAQKVFEIIDQKSEIDFSSNEGRILEKVEGNIGFKNLYFNYPARPDVQILKGLSLEVSKGKTVALVGSSGCGKSTGIQLLQRFYNPEHGEIYLDGENIKELNVNWLRKQIGVVSQEPVLFATTIAENIRYGRIDVTQAEIEQAVKMANAHEFIKQLPEGFETLVGDRGAQLSGGQKQRIAIARALVRNPKILLLDEATSALDNESEGIAQEGRTTIVIAHRLSTIRNADVIYAIDQGVIKESGTHEELMGKKGLYHQLVMLQTKHHDKSEEVVEELENQLFTNKENLLEKGSLIRPRTFSTSSLKNHKLQSQVSVVSSSSESEQKKKKDMEDIPNVPMTKILKMNGPEWHLIVIGIIISILAGGSQPLFSIILSEFLKVFTYEDDKAKSTSELLVAFIMTIAVVSAVFKMITFVTFGIAGGNLTTRMRKLAFKSIVWQDVKFFDDPRNTVGSLTTRLSSDAALVQGATGSKIGVTLEALATILVALSISFYYSWKLSLVTLGFLPLMIITGIVQSKILTGFARGDKDSLDYAGKILSEAIDNIRTVASLTREETFIRLYNEHIDHVYVSSRKRSVVNGFVYGLSNSIMFFAYAGAFTYGSYLVQSGELEFHLVFRVFIAIIIGGMYAGRTLSMSMDFKKGQIAAARLFHIIERKPDIDAQEEKGDKPDKFEGDIEFTKVKFRYPTRPDVQVLKGLTIRAKPGETVALVGTSGCGKSTTVQLLERFYDPEEGHVTFDGTNIKDLNINWLRSKIGIVSQEPVLFDASIAGNIAYGDTSRTVPMPEIIEAARSANIHTFIENLPYGYDTNVGDKGTQLSGGQKQRVAIARALVKNPKILLLDEATSALDTESERVVQEALDKAQQGRTCFVIAHRLSTIKNSNKIAIIHKGEVVELGNHAELMAFKGIYYKLSTHNQGK</sequence>
<dbReference type="FunFam" id="3.40.50.300:FF:000205">
    <property type="entry name" value="ABC transporter B family member 4"/>
    <property type="match status" value="1"/>
</dbReference>
<keyword evidence="3" id="KW-0813">Transport</keyword>
<dbReference type="GO" id="GO:0090374">
    <property type="term" value="P:oligopeptide export from mitochondrion"/>
    <property type="evidence" value="ECO:0007669"/>
    <property type="project" value="TreeGrafter"/>
</dbReference>
<dbReference type="PANTHER" id="PTHR43394">
    <property type="entry name" value="ATP-DEPENDENT PERMEASE MDL1, MITOCHONDRIAL"/>
    <property type="match status" value="1"/>
</dbReference>
<dbReference type="PROSITE" id="PS50893">
    <property type="entry name" value="ABC_TRANSPORTER_2"/>
    <property type="match status" value="2"/>
</dbReference>
<dbReference type="InterPro" id="IPR011527">
    <property type="entry name" value="ABC1_TM_dom"/>
</dbReference>
<evidence type="ECO:0000256" key="4">
    <source>
        <dbReference type="ARBA" id="ARBA00022692"/>
    </source>
</evidence>
<reference evidence="16 17" key="1">
    <citation type="submission" date="2020-06" db="EMBL/GenBank/DDBJ databases">
        <authorList>
            <person name="Li R."/>
            <person name="Bekaert M."/>
        </authorList>
    </citation>
    <scope>NUCLEOTIDE SEQUENCE [LARGE SCALE GENOMIC DNA]</scope>
    <source>
        <strain evidence="17">wild</strain>
    </source>
</reference>
<accession>A0A6J8BCB1</accession>
<dbReference type="CDD" id="cd03249">
    <property type="entry name" value="ABC_MTABC3_MDL1_MDL2"/>
    <property type="match status" value="2"/>
</dbReference>
<evidence type="ECO:0000256" key="5">
    <source>
        <dbReference type="ARBA" id="ARBA00022737"/>
    </source>
</evidence>
<keyword evidence="11" id="KW-0325">Glycoprotein</keyword>
<evidence type="ECO:0000256" key="3">
    <source>
        <dbReference type="ARBA" id="ARBA00022448"/>
    </source>
</evidence>
<evidence type="ECO:0000259" key="15">
    <source>
        <dbReference type="PROSITE" id="PS50929"/>
    </source>
</evidence>
<dbReference type="Gene3D" id="3.40.50.300">
    <property type="entry name" value="P-loop containing nucleotide triphosphate hydrolases"/>
    <property type="match status" value="2"/>
</dbReference>
<feature type="transmembrane region" description="Helical" evidence="13">
    <location>
        <begin position="351"/>
        <end position="369"/>
    </location>
</feature>
<feature type="transmembrane region" description="Helical" evidence="13">
    <location>
        <begin position="234"/>
        <end position="254"/>
    </location>
</feature>
<name>A0A6J8BCB1_MYTCO</name>
<dbReference type="SUPFAM" id="SSF52540">
    <property type="entry name" value="P-loop containing nucleoside triphosphate hydrolases"/>
    <property type="match status" value="2"/>
</dbReference>
<protein>
    <submittedName>
        <fullName evidence="16">ABCB1</fullName>
    </submittedName>
</protein>
<dbReference type="OrthoDB" id="6500128at2759"/>
<dbReference type="InterPro" id="IPR036640">
    <property type="entry name" value="ABC1_TM_sf"/>
</dbReference>
<dbReference type="InterPro" id="IPR003593">
    <property type="entry name" value="AAA+_ATPase"/>
</dbReference>
<keyword evidence="6" id="KW-0547">Nucleotide-binding</keyword>
<gene>
    <name evidence="16" type="ORF">MCOR_16438</name>
</gene>
<keyword evidence="4 13" id="KW-0812">Transmembrane</keyword>
<dbReference type="GO" id="GO:0015421">
    <property type="term" value="F:ABC-type oligopeptide transporter activity"/>
    <property type="evidence" value="ECO:0007669"/>
    <property type="project" value="TreeGrafter"/>
</dbReference>
<evidence type="ECO:0000256" key="1">
    <source>
        <dbReference type="ARBA" id="ARBA00004141"/>
    </source>
</evidence>
<dbReference type="SUPFAM" id="SSF90123">
    <property type="entry name" value="ABC transporter transmembrane region"/>
    <property type="match status" value="2"/>
</dbReference>
<evidence type="ECO:0000256" key="9">
    <source>
        <dbReference type="ARBA" id="ARBA00022989"/>
    </source>
</evidence>
<dbReference type="Pfam" id="PF00664">
    <property type="entry name" value="ABC_membrane"/>
    <property type="match status" value="2"/>
</dbReference>
<proteinExistence type="inferred from homology"/>
<feature type="compositionally biased region" description="Low complexity" evidence="12">
    <location>
        <begin position="690"/>
        <end position="701"/>
    </location>
</feature>
<feature type="transmembrane region" description="Helical" evidence="13">
    <location>
        <begin position="852"/>
        <end position="872"/>
    </location>
</feature>